<reference evidence="1" key="1">
    <citation type="submission" date="2015-04" db="UniProtKB">
        <authorList>
            <consortium name="EnsemblPlants"/>
        </authorList>
    </citation>
    <scope>IDENTIFICATION</scope>
</reference>
<name>A0A0E0BRQ8_9ORYZ</name>
<dbReference type="Gramene" id="OGLUM12G10730.1">
    <property type="protein sequence ID" value="OGLUM12G10730.1"/>
    <property type="gene ID" value="OGLUM12G10730"/>
</dbReference>
<sequence>MGVAGILGVGMRSTPWDLLATHQSWMTWRMAWLGTRSSSQSGAWVTGHTARPVSSHASIPSLSYVIPIVAITRSRIRSSEIGHRKCARIANSAVAPPLFCSSDACAFTITAFRDLRASSNIPNSRSITRDRVDGAAAEEEAAAATAAAAAVEEDVTAVAAAAATVEEPVADGAAAEERGREEEEGANIFAVRAREGKMTEIRNKIRSPEVMYDISGVGNQIYWEIG</sequence>
<evidence type="ECO:0000313" key="1">
    <source>
        <dbReference type="EnsemblPlants" id="OGLUM12G10730.1"/>
    </source>
</evidence>
<dbReference type="EnsemblPlants" id="OGLUM12G10730.1">
    <property type="protein sequence ID" value="OGLUM12G10730.1"/>
    <property type="gene ID" value="OGLUM12G10730"/>
</dbReference>
<evidence type="ECO:0000313" key="2">
    <source>
        <dbReference type="Proteomes" id="UP000026961"/>
    </source>
</evidence>
<accession>A0A0E0BRQ8</accession>
<dbReference type="AlphaFoldDB" id="A0A0E0BRQ8"/>
<dbReference type="Proteomes" id="UP000026961">
    <property type="component" value="Chromosome 12"/>
</dbReference>
<keyword evidence="2" id="KW-1185">Reference proteome</keyword>
<dbReference type="HOGENOM" id="CLU_1248141_0_0_1"/>
<proteinExistence type="predicted"/>
<reference evidence="1" key="2">
    <citation type="submission" date="2018-05" db="EMBL/GenBank/DDBJ databases">
        <title>OgluRS3 (Oryza glumaepatula Reference Sequence Version 3).</title>
        <authorList>
            <person name="Zhang J."/>
            <person name="Kudrna D."/>
            <person name="Lee S."/>
            <person name="Talag J."/>
            <person name="Welchert J."/>
            <person name="Wing R.A."/>
        </authorList>
    </citation>
    <scope>NUCLEOTIDE SEQUENCE [LARGE SCALE GENOMIC DNA]</scope>
</reference>
<protein>
    <submittedName>
        <fullName evidence="1">Uncharacterized protein</fullName>
    </submittedName>
</protein>
<organism evidence="1">
    <name type="scientific">Oryza glumipatula</name>
    <dbReference type="NCBI Taxonomy" id="40148"/>
    <lineage>
        <taxon>Eukaryota</taxon>
        <taxon>Viridiplantae</taxon>
        <taxon>Streptophyta</taxon>
        <taxon>Embryophyta</taxon>
        <taxon>Tracheophyta</taxon>
        <taxon>Spermatophyta</taxon>
        <taxon>Magnoliopsida</taxon>
        <taxon>Liliopsida</taxon>
        <taxon>Poales</taxon>
        <taxon>Poaceae</taxon>
        <taxon>BOP clade</taxon>
        <taxon>Oryzoideae</taxon>
        <taxon>Oryzeae</taxon>
        <taxon>Oryzinae</taxon>
        <taxon>Oryza</taxon>
    </lineage>
</organism>